<reference evidence="2 3" key="1">
    <citation type="journal article" date="2021" name="Commun. Biol.">
        <title>The genome of Shorea leprosula (Dipterocarpaceae) highlights the ecological relevance of drought in aseasonal tropical rainforests.</title>
        <authorList>
            <person name="Ng K.K.S."/>
            <person name="Kobayashi M.J."/>
            <person name="Fawcett J.A."/>
            <person name="Hatakeyama M."/>
            <person name="Paape T."/>
            <person name="Ng C.H."/>
            <person name="Ang C.C."/>
            <person name="Tnah L.H."/>
            <person name="Lee C.T."/>
            <person name="Nishiyama T."/>
            <person name="Sese J."/>
            <person name="O'Brien M.J."/>
            <person name="Copetti D."/>
            <person name="Mohd Noor M.I."/>
            <person name="Ong R.C."/>
            <person name="Putra M."/>
            <person name="Sireger I.Z."/>
            <person name="Indrioko S."/>
            <person name="Kosugi Y."/>
            <person name="Izuno A."/>
            <person name="Isagi Y."/>
            <person name="Lee S.L."/>
            <person name="Shimizu K.K."/>
        </authorList>
    </citation>
    <scope>NUCLEOTIDE SEQUENCE [LARGE SCALE GENOMIC DNA]</scope>
    <source>
        <strain evidence="2">214</strain>
    </source>
</reference>
<organism evidence="2 3">
    <name type="scientific">Rubroshorea leprosula</name>
    <dbReference type="NCBI Taxonomy" id="152421"/>
    <lineage>
        <taxon>Eukaryota</taxon>
        <taxon>Viridiplantae</taxon>
        <taxon>Streptophyta</taxon>
        <taxon>Embryophyta</taxon>
        <taxon>Tracheophyta</taxon>
        <taxon>Spermatophyta</taxon>
        <taxon>Magnoliopsida</taxon>
        <taxon>eudicotyledons</taxon>
        <taxon>Gunneridae</taxon>
        <taxon>Pentapetalae</taxon>
        <taxon>rosids</taxon>
        <taxon>malvids</taxon>
        <taxon>Malvales</taxon>
        <taxon>Dipterocarpaceae</taxon>
        <taxon>Rubroshorea</taxon>
    </lineage>
</organism>
<sequence length="48" mass="5621">MGSRDGERKGRNNRKTDGETENRLGSIREGKKTMTGSWKMQRRHDCRL</sequence>
<dbReference type="AlphaFoldDB" id="A0AAV5KU82"/>
<dbReference type="Proteomes" id="UP001054252">
    <property type="component" value="Unassembled WGS sequence"/>
</dbReference>
<evidence type="ECO:0000313" key="3">
    <source>
        <dbReference type="Proteomes" id="UP001054252"/>
    </source>
</evidence>
<feature type="region of interest" description="Disordered" evidence="1">
    <location>
        <begin position="1"/>
        <end position="48"/>
    </location>
</feature>
<accession>A0AAV5KU82</accession>
<name>A0AAV5KU82_9ROSI</name>
<protein>
    <submittedName>
        <fullName evidence="2">Uncharacterized protein</fullName>
    </submittedName>
</protein>
<keyword evidence="3" id="KW-1185">Reference proteome</keyword>
<feature type="compositionally biased region" description="Basic and acidic residues" evidence="1">
    <location>
        <begin position="1"/>
        <end position="32"/>
    </location>
</feature>
<evidence type="ECO:0000313" key="2">
    <source>
        <dbReference type="EMBL" id="GKV28157.1"/>
    </source>
</evidence>
<evidence type="ECO:0000256" key="1">
    <source>
        <dbReference type="SAM" id="MobiDB-lite"/>
    </source>
</evidence>
<dbReference type="EMBL" id="BPVZ01000078">
    <property type="protein sequence ID" value="GKV28157.1"/>
    <property type="molecule type" value="Genomic_DNA"/>
</dbReference>
<comment type="caution">
    <text evidence="2">The sequence shown here is derived from an EMBL/GenBank/DDBJ whole genome shotgun (WGS) entry which is preliminary data.</text>
</comment>
<gene>
    <name evidence="2" type="ORF">SLEP1_g37243</name>
</gene>
<proteinExistence type="predicted"/>